<keyword evidence="3" id="KW-1185">Reference proteome</keyword>
<comment type="similarity">
    <text evidence="1">Belongs to the ycf54 family.</text>
</comment>
<evidence type="ECO:0000313" key="3">
    <source>
        <dbReference type="Proteomes" id="UP000054558"/>
    </source>
</evidence>
<dbReference type="Gene3D" id="3.30.70.1860">
    <property type="entry name" value="Uncharacterised protein family Ycf54"/>
    <property type="match status" value="1"/>
</dbReference>
<dbReference type="PANTHER" id="PTHR35319">
    <property type="match status" value="1"/>
</dbReference>
<reference evidence="2 3" key="1">
    <citation type="journal article" date="2014" name="Nat. Commun.">
        <title>Klebsormidium flaccidum genome reveals primary factors for plant terrestrial adaptation.</title>
        <authorList>
            <person name="Hori K."/>
            <person name="Maruyama F."/>
            <person name="Fujisawa T."/>
            <person name="Togashi T."/>
            <person name="Yamamoto N."/>
            <person name="Seo M."/>
            <person name="Sato S."/>
            <person name="Yamada T."/>
            <person name="Mori H."/>
            <person name="Tajima N."/>
            <person name="Moriyama T."/>
            <person name="Ikeuchi M."/>
            <person name="Watanabe M."/>
            <person name="Wada H."/>
            <person name="Kobayashi K."/>
            <person name="Saito M."/>
            <person name="Masuda T."/>
            <person name="Sasaki-Sekimoto Y."/>
            <person name="Mashiguchi K."/>
            <person name="Awai K."/>
            <person name="Shimojima M."/>
            <person name="Masuda S."/>
            <person name="Iwai M."/>
            <person name="Nobusawa T."/>
            <person name="Narise T."/>
            <person name="Kondo S."/>
            <person name="Saito H."/>
            <person name="Sato R."/>
            <person name="Murakawa M."/>
            <person name="Ihara Y."/>
            <person name="Oshima-Yamada Y."/>
            <person name="Ohtaka K."/>
            <person name="Satoh M."/>
            <person name="Sonobe K."/>
            <person name="Ishii M."/>
            <person name="Ohtani R."/>
            <person name="Kanamori-Sato M."/>
            <person name="Honoki R."/>
            <person name="Miyazaki D."/>
            <person name="Mochizuki H."/>
            <person name="Umetsu J."/>
            <person name="Higashi K."/>
            <person name="Shibata D."/>
            <person name="Kamiya Y."/>
            <person name="Sato N."/>
            <person name="Nakamura Y."/>
            <person name="Tabata S."/>
            <person name="Ida S."/>
            <person name="Kurokawa K."/>
            <person name="Ohta H."/>
        </authorList>
    </citation>
    <scope>NUCLEOTIDE SEQUENCE [LARGE SCALE GENOMIC DNA]</scope>
    <source>
        <strain evidence="2 3">NIES-2285</strain>
    </source>
</reference>
<dbReference type="STRING" id="105231.A0A1Y1HRB1"/>
<evidence type="ECO:0000313" key="2">
    <source>
        <dbReference type="EMBL" id="GAQ81160.1"/>
    </source>
</evidence>
<protein>
    <submittedName>
        <fullName evidence="2">Uncharacterized protein</fullName>
    </submittedName>
</protein>
<dbReference type="EMBL" id="DF237021">
    <property type="protein sequence ID" value="GAQ81160.1"/>
    <property type="molecule type" value="Genomic_DNA"/>
</dbReference>
<gene>
    <name evidence="2" type="ORF">KFL_000720290</name>
</gene>
<dbReference type="Proteomes" id="UP000054558">
    <property type="component" value="Unassembled WGS sequence"/>
</dbReference>
<sequence>MALAGAIKVATSGRAAFAASQDSALSKKWEQCQQHRAVYMGAKPSTANLLNNSIIGEKSALSAGRPVGPVHRTRRDVCRAVAAQDVKSAESETATGDKVKYSFVVANAKFMLWEEEHFVELMKERLRYYEEQNRELDFWIVYEPEFLQNFPDITKRLGRPAVALVSRDATWITFMKLRLDRVLKGEFEASANAAEALKGETPKADFKRPEPWTAPYSKYEDKWWEPFLPK</sequence>
<dbReference type="OMA" id="EKPDKWV"/>
<evidence type="ECO:0000256" key="1">
    <source>
        <dbReference type="ARBA" id="ARBA00043978"/>
    </source>
</evidence>
<dbReference type="InterPro" id="IPR019616">
    <property type="entry name" value="Ycf54"/>
</dbReference>
<proteinExistence type="inferred from homology"/>
<dbReference type="GO" id="GO:0015995">
    <property type="term" value="P:chlorophyll biosynthetic process"/>
    <property type="evidence" value="ECO:0000318"/>
    <property type="project" value="GO_Central"/>
</dbReference>
<dbReference type="Pfam" id="PF10674">
    <property type="entry name" value="Ycf54"/>
    <property type="match status" value="1"/>
</dbReference>
<accession>A0A1Y1HRB1</accession>
<dbReference type="OrthoDB" id="5200at2759"/>
<organism evidence="2 3">
    <name type="scientific">Klebsormidium nitens</name>
    <name type="common">Green alga</name>
    <name type="synonym">Ulothrix nitens</name>
    <dbReference type="NCBI Taxonomy" id="105231"/>
    <lineage>
        <taxon>Eukaryota</taxon>
        <taxon>Viridiplantae</taxon>
        <taxon>Streptophyta</taxon>
        <taxon>Klebsormidiophyceae</taxon>
        <taxon>Klebsormidiales</taxon>
        <taxon>Klebsormidiaceae</taxon>
        <taxon>Klebsormidium</taxon>
    </lineage>
</organism>
<dbReference type="PANTHER" id="PTHR35319:SF2">
    <property type="entry name" value="YCF54"/>
    <property type="match status" value="1"/>
</dbReference>
<name>A0A1Y1HRB1_KLENI</name>
<dbReference type="InterPro" id="IPR038409">
    <property type="entry name" value="Ycf54-like_sf"/>
</dbReference>
<dbReference type="AlphaFoldDB" id="A0A1Y1HRB1"/>